<evidence type="ECO:0000256" key="6">
    <source>
        <dbReference type="PROSITE-ProRule" id="PRU01215"/>
    </source>
</evidence>
<dbReference type="InterPro" id="IPR037264">
    <property type="entry name" value="TFIID_NTD2_sf"/>
</dbReference>
<evidence type="ECO:0000256" key="2">
    <source>
        <dbReference type="ARBA" id="ARBA00022490"/>
    </source>
</evidence>
<evidence type="ECO:0000256" key="5">
    <source>
        <dbReference type="ARBA" id="ARBA00022833"/>
    </source>
</evidence>
<dbReference type="SMART" id="SM00757">
    <property type="entry name" value="CRA"/>
    <property type="match status" value="1"/>
</dbReference>
<accession>A0A0V0QQC1</accession>
<proteinExistence type="predicted"/>
<dbReference type="OMA" id="YFDDKRW"/>
<evidence type="ECO:0000313" key="10">
    <source>
        <dbReference type="EMBL" id="KRX04401.1"/>
    </source>
</evidence>
<dbReference type="GO" id="GO:0034657">
    <property type="term" value="C:GID complex"/>
    <property type="evidence" value="ECO:0007669"/>
    <property type="project" value="TreeGrafter"/>
</dbReference>
<dbReference type="InterPro" id="IPR044063">
    <property type="entry name" value="ZF_RING_GID"/>
</dbReference>
<dbReference type="CDD" id="cd16659">
    <property type="entry name" value="RING-Ubox_Emp"/>
    <property type="match status" value="1"/>
</dbReference>
<dbReference type="Proteomes" id="UP000054937">
    <property type="component" value="Unassembled WGS sequence"/>
</dbReference>
<comment type="subcellular location">
    <subcellularLocation>
        <location evidence="1">Cytoplasm</location>
    </subcellularLocation>
</comment>
<evidence type="ECO:0000256" key="1">
    <source>
        <dbReference type="ARBA" id="ARBA00004496"/>
    </source>
</evidence>
<dbReference type="AlphaFoldDB" id="A0A0V0QQC1"/>
<dbReference type="Gene3D" id="3.30.40.10">
    <property type="entry name" value="Zinc/RING finger domain, C3HC4 (zinc finger)"/>
    <property type="match status" value="1"/>
</dbReference>
<keyword evidence="4 6" id="KW-0863">Zinc-finger</keyword>
<dbReference type="Pfam" id="PF10607">
    <property type="entry name" value="CTLH"/>
    <property type="match status" value="1"/>
</dbReference>
<keyword evidence="2" id="KW-0963">Cytoplasm</keyword>
<dbReference type="GO" id="GO:0043161">
    <property type="term" value="P:proteasome-mediated ubiquitin-dependent protein catabolic process"/>
    <property type="evidence" value="ECO:0007669"/>
    <property type="project" value="InterPro"/>
</dbReference>
<dbReference type="InterPro" id="IPR045098">
    <property type="entry name" value="Fyv10_fam"/>
</dbReference>
<dbReference type="PROSITE" id="PS50897">
    <property type="entry name" value="CTLH"/>
    <property type="match status" value="1"/>
</dbReference>
<dbReference type="GO" id="GO:0061630">
    <property type="term" value="F:ubiquitin protein ligase activity"/>
    <property type="evidence" value="ECO:0007669"/>
    <property type="project" value="InterPro"/>
</dbReference>
<sequence>MNKVDLKIEYPFIRLPYDVGVKNFKCTRKIIEKEMSSILQQIVFMKKQEKIPKKETQDTIKELIQRLKNLKQDLKQQYHEQDQVYECCKQRIIHLNEISKIQNQPQQQITEEQKNQLKNYHQIRLRRLIIDYLYREGHVQTAQQMIQIYNLQPYCELDIAIIQERNGIIEDLKKQSVSKAMTWCKTNKSKLQKLQSNLEFKLYRQHYITLIKQKQPHDALQFLRRYSDTYKENHAQDIEKIAILISIDPDNVQIKYPRYKHFFDDNEWEKLIKLFKHEVYNVFSLTSQSLLNLNLSTGLSCLKTLNCFEQQYQSKDKCPVCQEDMKDMADNLPFIHKQQSNLICRITGEVMDQHNPAYMLPNGQVYGKNGIQKISEQNKGIFICPQTKSEYTQDELEKIYI</sequence>
<dbReference type="PANTHER" id="PTHR12170:SF2">
    <property type="entry name" value="E3 UBIQUITIN-PROTEIN TRANSFERASE MAEA"/>
    <property type="match status" value="1"/>
</dbReference>
<evidence type="ECO:0000259" key="8">
    <source>
        <dbReference type="PROSITE" id="PS50897"/>
    </source>
</evidence>
<keyword evidence="11" id="KW-1185">Reference proteome</keyword>
<dbReference type="InterPro" id="IPR024964">
    <property type="entry name" value="CTLH/CRA"/>
</dbReference>
<feature type="zinc finger region" description="RING-Gid-type" evidence="6">
    <location>
        <begin position="318"/>
        <end position="387"/>
    </location>
</feature>
<dbReference type="SMART" id="SM00668">
    <property type="entry name" value="CTLH"/>
    <property type="match status" value="1"/>
</dbReference>
<dbReference type="GO" id="GO:0008270">
    <property type="term" value="F:zinc ion binding"/>
    <property type="evidence" value="ECO:0007669"/>
    <property type="project" value="UniProtKB-KW"/>
</dbReference>
<dbReference type="InterPro" id="IPR013083">
    <property type="entry name" value="Znf_RING/FYVE/PHD"/>
</dbReference>
<evidence type="ECO:0000313" key="11">
    <source>
        <dbReference type="Proteomes" id="UP000054937"/>
    </source>
</evidence>
<dbReference type="PANTHER" id="PTHR12170">
    <property type="entry name" value="MACROPHAGE ERYTHROBLAST ATTACHER-RELATED"/>
    <property type="match status" value="1"/>
</dbReference>
<evidence type="ECO:0000256" key="3">
    <source>
        <dbReference type="ARBA" id="ARBA00022723"/>
    </source>
</evidence>
<evidence type="ECO:0000256" key="4">
    <source>
        <dbReference type="ARBA" id="ARBA00022771"/>
    </source>
</evidence>
<dbReference type="FunCoup" id="A0A0V0QQC1">
    <property type="interactions" value="192"/>
</dbReference>
<feature type="coiled-coil region" evidence="7">
    <location>
        <begin position="53"/>
        <end position="84"/>
    </location>
</feature>
<evidence type="ECO:0000259" key="9">
    <source>
        <dbReference type="PROSITE" id="PS51867"/>
    </source>
</evidence>
<dbReference type="InterPro" id="IPR006595">
    <property type="entry name" value="CTLH_C"/>
</dbReference>
<name>A0A0V0QQC1_PSEPJ</name>
<organism evidence="10 11">
    <name type="scientific">Pseudocohnilembus persalinus</name>
    <name type="common">Ciliate</name>
    <dbReference type="NCBI Taxonomy" id="266149"/>
    <lineage>
        <taxon>Eukaryota</taxon>
        <taxon>Sar</taxon>
        <taxon>Alveolata</taxon>
        <taxon>Ciliophora</taxon>
        <taxon>Intramacronucleata</taxon>
        <taxon>Oligohymenophorea</taxon>
        <taxon>Scuticociliatia</taxon>
        <taxon>Philasterida</taxon>
        <taxon>Pseudocohnilembidae</taxon>
        <taxon>Pseudocohnilembus</taxon>
    </lineage>
</organism>
<gene>
    <name evidence="10" type="ORF">PPERSA_05662</name>
</gene>
<keyword evidence="5" id="KW-0862">Zinc</keyword>
<feature type="domain" description="CTLH" evidence="8">
    <location>
        <begin position="161"/>
        <end position="218"/>
    </location>
</feature>
<comment type="caution">
    <text evidence="10">The sequence shown here is derived from an EMBL/GenBank/DDBJ whole genome shotgun (WGS) entry which is preliminary data.</text>
</comment>
<dbReference type="SUPFAM" id="SSF57850">
    <property type="entry name" value="RING/U-box"/>
    <property type="match status" value="1"/>
</dbReference>
<reference evidence="10 11" key="1">
    <citation type="journal article" date="2015" name="Sci. Rep.">
        <title>Genome of the facultative scuticociliatosis pathogen Pseudocohnilembus persalinus provides insight into its virulence through horizontal gene transfer.</title>
        <authorList>
            <person name="Xiong J."/>
            <person name="Wang G."/>
            <person name="Cheng J."/>
            <person name="Tian M."/>
            <person name="Pan X."/>
            <person name="Warren A."/>
            <person name="Jiang C."/>
            <person name="Yuan D."/>
            <person name="Miao W."/>
        </authorList>
    </citation>
    <scope>NUCLEOTIDE SEQUENCE [LARGE SCALE GENOMIC DNA]</scope>
    <source>
        <strain evidence="10">36N120E</strain>
    </source>
</reference>
<evidence type="ECO:0000256" key="7">
    <source>
        <dbReference type="SAM" id="Coils"/>
    </source>
</evidence>
<dbReference type="PROSITE" id="PS51867">
    <property type="entry name" value="ZF_RING_GID"/>
    <property type="match status" value="1"/>
</dbReference>
<dbReference type="GO" id="GO:0005634">
    <property type="term" value="C:nucleus"/>
    <property type="evidence" value="ECO:0007669"/>
    <property type="project" value="TreeGrafter"/>
</dbReference>
<keyword evidence="7" id="KW-0175">Coiled coil</keyword>
<dbReference type="InterPro" id="IPR013144">
    <property type="entry name" value="CRA_dom"/>
</dbReference>
<dbReference type="OrthoDB" id="1933455at2759"/>
<protein>
    <submittedName>
        <fullName evidence="10">Uncharacterized protein</fullName>
    </submittedName>
</protein>
<feature type="domain" description="RING-Gid-type" evidence="9">
    <location>
        <begin position="318"/>
        <end position="387"/>
    </location>
</feature>
<dbReference type="InParanoid" id="A0A0V0QQC1"/>
<dbReference type="SUPFAM" id="SSF160897">
    <property type="entry name" value="Taf5 N-terminal domain-like"/>
    <property type="match status" value="1"/>
</dbReference>
<dbReference type="EMBL" id="LDAU01000118">
    <property type="protein sequence ID" value="KRX04401.1"/>
    <property type="molecule type" value="Genomic_DNA"/>
</dbReference>
<keyword evidence="3" id="KW-0479">Metal-binding</keyword>
<dbReference type="GO" id="GO:0005737">
    <property type="term" value="C:cytoplasm"/>
    <property type="evidence" value="ECO:0007669"/>
    <property type="project" value="UniProtKB-SubCell"/>
</dbReference>